<dbReference type="InterPro" id="IPR010982">
    <property type="entry name" value="Lambda_DNA-bd_dom_sf"/>
</dbReference>
<sequence>MKHINAVNKATAKGGDTLLRSHIGAALRRVRSEQGQTLRQLSREASVSLGYLSEIERGQKEASSELLAAICAALQLPISQLLLEVSESMTLMASSLKLACARQI</sequence>
<dbReference type="GO" id="GO:0003677">
    <property type="term" value="F:DNA binding"/>
    <property type="evidence" value="ECO:0007669"/>
    <property type="project" value="UniProtKB-KW"/>
</dbReference>
<accession>A0A965GEF6</accession>
<dbReference type="Gene3D" id="1.10.260.40">
    <property type="entry name" value="lambda repressor-like DNA-binding domains"/>
    <property type="match status" value="1"/>
</dbReference>
<name>A0A965GEF6_9PROT</name>
<dbReference type="GO" id="GO:0003700">
    <property type="term" value="F:DNA-binding transcription factor activity"/>
    <property type="evidence" value="ECO:0007669"/>
    <property type="project" value="TreeGrafter"/>
</dbReference>
<dbReference type="PANTHER" id="PTHR46797">
    <property type="entry name" value="HTH-TYPE TRANSCRIPTIONAL REGULATOR"/>
    <property type="match status" value="1"/>
</dbReference>
<dbReference type="PANTHER" id="PTHR46797:SF1">
    <property type="entry name" value="METHYLPHOSPHONATE SYNTHASE"/>
    <property type="match status" value="1"/>
</dbReference>
<evidence type="ECO:0000256" key="1">
    <source>
        <dbReference type="ARBA" id="ARBA00023125"/>
    </source>
</evidence>
<protein>
    <submittedName>
        <fullName evidence="3">XRE family transcriptional regulator</fullName>
    </submittedName>
</protein>
<gene>
    <name evidence="3" type="ORF">EBT44_04770</name>
</gene>
<evidence type="ECO:0000313" key="4">
    <source>
        <dbReference type="Proteomes" id="UP000740727"/>
    </source>
</evidence>
<reference evidence="3" key="1">
    <citation type="submission" date="2018-10" db="EMBL/GenBank/DDBJ databases">
        <title>Iterative Subtractive Binning of Freshwater Chronoseries Metagenomes Recovers Nearly Complete Genomes from over Four Hundred Novel Species.</title>
        <authorList>
            <person name="Rodriguez-R L.M."/>
            <person name="Tsementzi D."/>
            <person name="Luo C."/>
            <person name="Konstantinidis K.T."/>
        </authorList>
    </citation>
    <scope>NUCLEOTIDE SEQUENCE</scope>
    <source>
        <strain evidence="3">WB5_2A_028</strain>
    </source>
</reference>
<proteinExistence type="predicted"/>
<organism evidence="3 4">
    <name type="scientific">Candidatus Fonsibacter lacus</name>
    <dbReference type="NCBI Taxonomy" id="2576439"/>
    <lineage>
        <taxon>Bacteria</taxon>
        <taxon>Pseudomonadati</taxon>
        <taxon>Pseudomonadota</taxon>
        <taxon>Alphaproteobacteria</taxon>
        <taxon>Candidatus Pelagibacterales</taxon>
        <taxon>Candidatus Pelagibacterales incertae sedis</taxon>
        <taxon>Candidatus Fonsibacter</taxon>
    </lineage>
</organism>
<evidence type="ECO:0000259" key="2">
    <source>
        <dbReference type="PROSITE" id="PS50943"/>
    </source>
</evidence>
<dbReference type="PROSITE" id="PS50943">
    <property type="entry name" value="HTH_CROC1"/>
    <property type="match status" value="1"/>
</dbReference>
<dbReference type="GO" id="GO:0005829">
    <property type="term" value="C:cytosol"/>
    <property type="evidence" value="ECO:0007669"/>
    <property type="project" value="TreeGrafter"/>
</dbReference>
<dbReference type="SMART" id="SM00530">
    <property type="entry name" value="HTH_XRE"/>
    <property type="match status" value="1"/>
</dbReference>
<comment type="caution">
    <text evidence="3">The sequence shown here is derived from an EMBL/GenBank/DDBJ whole genome shotgun (WGS) entry which is preliminary data.</text>
</comment>
<dbReference type="SUPFAM" id="SSF47413">
    <property type="entry name" value="lambda repressor-like DNA-binding domains"/>
    <property type="match status" value="1"/>
</dbReference>
<dbReference type="CDD" id="cd00093">
    <property type="entry name" value="HTH_XRE"/>
    <property type="match status" value="1"/>
</dbReference>
<keyword evidence="1" id="KW-0238">DNA-binding</keyword>
<dbReference type="InterPro" id="IPR001387">
    <property type="entry name" value="Cro/C1-type_HTH"/>
</dbReference>
<dbReference type="Pfam" id="PF13560">
    <property type="entry name" value="HTH_31"/>
    <property type="match status" value="1"/>
</dbReference>
<dbReference type="AlphaFoldDB" id="A0A965GEF6"/>
<dbReference type="InterPro" id="IPR050807">
    <property type="entry name" value="TransReg_Diox_bact_type"/>
</dbReference>
<dbReference type="Proteomes" id="UP000740727">
    <property type="component" value="Unassembled WGS sequence"/>
</dbReference>
<feature type="domain" description="HTH cro/C1-type" evidence="2">
    <location>
        <begin position="27"/>
        <end position="81"/>
    </location>
</feature>
<dbReference type="EMBL" id="RFXN01000061">
    <property type="protein sequence ID" value="NBR94132.1"/>
    <property type="molecule type" value="Genomic_DNA"/>
</dbReference>
<evidence type="ECO:0000313" key="3">
    <source>
        <dbReference type="EMBL" id="NBR94132.1"/>
    </source>
</evidence>